<feature type="transmembrane region" description="Helical" evidence="4">
    <location>
        <begin position="355"/>
        <end position="379"/>
    </location>
</feature>
<dbReference type="EMBL" id="JAAIKB010000011">
    <property type="protein sequence ID" value="NGM22882.1"/>
    <property type="molecule type" value="Genomic_DNA"/>
</dbReference>
<feature type="transmembrane region" description="Helical" evidence="4">
    <location>
        <begin position="161"/>
        <end position="179"/>
    </location>
</feature>
<gene>
    <name evidence="5" type="ORF">G3576_22915</name>
</gene>
<accession>A0A6M1LS63</accession>
<sequence>MLRVAIGLGIAQTIAWACTYYLPAVIAVAVAEEHGVSRTLVVGAFSAALLVAGFCSPRVGRLIEAGHGRRILSISALTIAFGLALLGLLPGLWGWTLGWLVLGIGMAMGLYEAAFATMGRIFGQQARRGITTITLFAGFASTIGFPIGAALMPGMGWRNLCLLYAAVHVLVVLPIYWFMVPPAVPAATTGAKPRPDAAALAWARRAFLLLAAFFILRSTISAVFGVHLIVLLEALGLALAVAVGIAAAVGAAQVGGRLMEFTLGGGTHPLTVAKLGATLLPAGVLALLLLGPVAALPFALAYGASNGILTISRGTVPLALFGAEGYAVLMGRMAMPVLVSQALAPTLATPLVEGLPALAVFGLAGLMAVVALGCLMLVAPRPST</sequence>
<proteinExistence type="predicted"/>
<feature type="transmembrane region" description="Helical" evidence="4">
    <location>
        <begin position="71"/>
        <end position="93"/>
    </location>
</feature>
<feature type="transmembrane region" description="Helical" evidence="4">
    <location>
        <begin position="279"/>
        <end position="304"/>
    </location>
</feature>
<dbReference type="Proteomes" id="UP000475385">
    <property type="component" value="Unassembled WGS sequence"/>
</dbReference>
<keyword evidence="6" id="KW-1185">Reference proteome</keyword>
<dbReference type="RefSeq" id="WP_164696797.1">
    <property type="nucleotide sequence ID" value="NZ_JAAIKB010000011.1"/>
</dbReference>
<comment type="caution">
    <text evidence="5">The sequence shown here is derived from an EMBL/GenBank/DDBJ whole genome shotgun (WGS) entry which is preliminary data.</text>
</comment>
<dbReference type="InterPro" id="IPR036259">
    <property type="entry name" value="MFS_trans_sf"/>
</dbReference>
<keyword evidence="1 4" id="KW-0812">Transmembrane</keyword>
<dbReference type="InterPro" id="IPR011701">
    <property type="entry name" value="MFS"/>
</dbReference>
<reference evidence="5 6" key="1">
    <citation type="submission" date="2020-03" db="EMBL/GenBank/DDBJ databases">
        <title>Roseomonas stagni sp. nov., isolated from pond water in Japan.</title>
        <authorList>
            <person name="Furuhata K."/>
            <person name="Miyamoto H."/>
            <person name="Goto K."/>
        </authorList>
    </citation>
    <scope>NUCLEOTIDE SEQUENCE [LARGE SCALE GENOMIC DNA]</scope>
    <source>
        <strain evidence="5 6">PeD5</strain>
    </source>
</reference>
<keyword evidence="3 4" id="KW-0472">Membrane</keyword>
<keyword evidence="2 4" id="KW-1133">Transmembrane helix</keyword>
<organism evidence="5 6">
    <name type="scientific">Falsiroseomonas algicola</name>
    <dbReference type="NCBI Taxonomy" id="2716930"/>
    <lineage>
        <taxon>Bacteria</taxon>
        <taxon>Pseudomonadati</taxon>
        <taxon>Pseudomonadota</taxon>
        <taxon>Alphaproteobacteria</taxon>
        <taxon>Acetobacterales</taxon>
        <taxon>Roseomonadaceae</taxon>
        <taxon>Falsiroseomonas</taxon>
    </lineage>
</organism>
<evidence type="ECO:0000256" key="2">
    <source>
        <dbReference type="ARBA" id="ARBA00022989"/>
    </source>
</evidence>
<dbReference type="Pfam" id="PF07690">
    <property type="entry name" value="MFS_1"/>
    <property type="match status" value="1"/>
</dbReference>
<evidence type="ECO:0000256" key="3">
    <source>
        <dbReference type="ARBA" id="ARBA00023136"/>
    </source>
</evidence>
<evidence type="ECO:0000313" key="6">
    <source>
        <dbReference type="Proteomes" id="UP000475385"/>
    </source>
</evidence>
<protein>
    <submittedName>
        <fullName evidence="5">MFS transporter</fullName>
    </submittedName>
</protein>
<feature type="transmembrane region" description="Helical" evidence="4">
    <location>
        <begin position="41"/>
        <end position="59"/>
    </location>
</feature>
<evidence type="ECO:0000256" key="1">
    <source>
        <dbReference type="ARBA" id="ARBA00022692"/>
    </source>
</evidence>
<name>A0A6M1LS63_9PROT</name>
<evidence type="ECO:0000313" key="5">
    <source>
        <dbReference type="EMBL" id="NGM22882.1"/>
    </source>
</evidence>
<dbReference type="GO" id="GO:0022857">
    <property type="term" value="F:transmembrane transporter activity"/>
    <property type="evidence" value="ECO:0007669"/>
    <property type="project" value="InterPro"/>
</dbReference>
<dbReference type="AlphaFoldDB" id="A0A6M1LS63"/>
<evidence type="ECO:0000256" key="4">
    <source>
        <dbReference type="SAM" id="Phobius"/>
    </source>
</evidence>
<feature type="transmembrane region" description="Helical" evidence="4">
    <location>
        <begin position="99"/>
        <end position="118"/>
    </location>
</feature>
<dbReference type="Gene3D" id="1.20.1250.20">
    <property type="entry name" value="MFS general substrate transporter like domains"/>
    <property type="match status" value="1"/>
</dbReference>
<dbReference type="SUPFAM" id="SSF103473">
    <property type="entry name" value="MFS general substrate transporter"/>
    <property type="match status" value="1"/>
</dbReference>
<feature type="transmembrane region" description="Helical" evidence="4">
    <location>
        <begin position="228"/>
        <end position="252"/>
    </location>
</feature>